<dbReference type="PANTHER" id="PTHR45138">
    <property type="entry name" value="REGULATORY COMPONENTS OF SENSORY TRANSDUCTION SYSTEM"/>
    <property type="match status" value="1"/>
</dbReference>
<dbReference type="SUPFAM" id="SSF52172">
    <property type="entry name" value="CheY-like"/>
    <property type="match status" value="1"/>
</dbReference>
<dbReference type="RefSeq" id="WP_189772798.1">
    <property type="nucleotide sequence ID" value="NZ_BNCK01000008.1"/>
</dbReference>
<keyword evidence="8" id="KW-1185">Reference proteome</keyword>
<evidence type="ECO:0000259" key="6">
    <source>
        <dbReference type="PROSITE" id="PS50887"/>
    </source>
</evidence>
<comment type="caution">
    <text evidence="7">The sequence shown here is derived from an EMBL/GenBank/DDBJ whole genome shotgun (WGS) entry which is preliminary data.</text>
</comment>
<evidence type="ECO:0000256" key="4">
    <source>
        <dbReference type="PROSITE-ProRule" id="PRU00169"/>
    </source>
</evidence>
<reference evidence="7" key="1">
    <citation type="journal article" date="2014" name="Int. J. Syst. Evol. Microbiol.">
        <title>Complete genome sequence of Corynebacterium casei LMG S-19264T (=DSM 44701T), isolated from a smear-ripened cheese.</title>
        <authorList>
            <consortium name="US DOE Joint Genome Institute (JGI-PGF)"/>
            <person name="Walter F."/>
            <person name="Albersmeier A."/>
            <person name="Kalinowski J."/>
            <person name="Ruckert C."/>
        </authorList>
    </citation>
    <scope>NUCLEOTIDE SEQUENCE</scope>
    <source>
        <strain evidence="7">KCTC 42731</strain>
    </source>
</reference>
<proteinExistence type="predicted"/>
<dbReference type="PANTHER" id="PTHR45138:SF9">
    <property type="entry name" value="DIGUANYLATE CYCLASE DGCM-RELATED"/>
    <property type="match status" value="1"/>
</dbReference>
<comment type="catalytic activity">
    <reaction evidence="3">
        <text>2 GTP = 3',3'-c-di-GMP + 2 diphosphate</text>
        <dbReference type="Rhea" id="RHEA:24898"/>
        <dbReference type="ChEBI" id="CHEBI:33019"/>
        <dbReference type="ChEBI" id="CHEBI:37565"/>
        <dbReference type="ChEBI" id="CHEBI:58805"/>
        <dbReference type="EC" id="2.7.7.65"/>
    </reaction>
</comment>
<feature type="modified residue" description="4-aspartylphosphate" evidence="4">
    <location>
        <position position="75"/>
    </location>
</feature>
<evidence type="ECO:0000256" key="2">
    <source>
        <dbReference type="ARBA" id="ARBA00012528"/>
    </source>
</evidence>
<dbReference type="Pfam" id="PF00072">
    <property type="entry name" value="Response_reg"/>
    <property type="match status" value="1"/>
</dbReference>
<dbReference type="NCBIfam" id="TIGR00254">
    <property type="entry name" value="GGDEF"/>
    <property type="match status" value="1"/>
</dbReference>
<dbReference type="GO" id="GO:0043709">
    <property type="term" value="P:cell adhesion involved in single-species biofilm formation"/>
    <property type="evidence" value="ECO:0007669"/>
    <property type="project" value="TreeGrafter"/>
</dbReference>
<dbReference type="FunFam" id="3.30.70.270:FF:000001">
    <property type="entry name" value="Diguanylate cyclase domain protein"/>
    <property type="match status" value="1"/>
</dbReference>
<dbReference type="GO" id="GO:0052621">
    <property type="term" value="F:diguanylate cyclase activity"/>
    <property type="evidence" value="ECO:0007669"/>
    <property type="project" value="UniProtKB-EC"/>
</dbReference>
<dbReference type="Proteomes" id="UP000623842">
    <property type="component" value="Unassembled WGS sequence"/>
</dbReference>
<dbReference type="CDD" id="cd01949">
    <property type="entry name" value="GGDEF"/>
    <property type="match status" value="1"/>
</dbReference>
<sequence length="329" mass="36936">MNEKLNHEATESSTKRMIKNMGDIEQKILIVDDEKANRKVLKELLQDQATIIFAKNGEQAIELAKKHVPDLMLLDVIMPDKSGFEVIEEIKNDPVTMAVSVIFITGLANSDDEERGFDLGGCDYIYKPFKANIVIARVLMHLELIYQRKMLDSIAHIDALTGISNRRKMDAVLVDEVAANKRDKKQLLVAIIDVDFFKQYNDNYGHGAGDIALKKVAATFREVLKRPRDFAARYGGEEFVMILPDSNLDGAKLVMNNLMQALADKAIIHEHSQVSRYLTMSIGAVLIDGEQSTSPEQVIGIADRLLYQAKRQGRNQIVVETFFKTQAAV</sequence>
<comment type="cofactor">
    <cofactor evidence="1">
        <name>Mg(2+)</name>
        <dbReference type="ChEBI" id="CHEBI:18420"/>
    </cofactor>
</comment>
<dbReference type="InterPro" id="IPR050469">
    <property type="entry name" value="Diguanylate_Cyclase"/>
</dbReference>
<evidence type="ECO:0000256" key="3">
    <source>
        <dbReference type="ARBA" id="ARBA00034247"/>
    </source>
</evidence>
<evidence type="ECO:0000256" key="1">
    <source>
        <dbReference type="ARBA" id="ARBA00001946"/>
    </source>
</evidence>
<feature type="domain" description="Response regulatory" evidence="5">
    <location>
        <begin position="27"/>
        <end position="142"/>
    </location>
</feature>
<dbReference type="SMART" id="SM00267">
    <property type="entry name" value="GGDEF"/>
    <property type="match status" value="1"/>
</dbReference>
<dbReference type="PROSITE" id="PS50887">
    <property type="entry name" value="GGDEF"/>
    <property type="match status" value="1"/>
</dbReference>
<organism evidence="7 8">
    <name type="scientific">Thalassotalea marina</name>
    <dbReference type="NCBI Taxonomy" id="1673741"/>
    <lineage>
        <taxon>Bacteria</taxon>
        <taxon>Pseudomonadati</taxon>
        <taxon>Pseudomonadota</taxon>
        <taxon>Gammaproteobacteria</taxon>
        <taxon>Alteromonadales</taxon>
        <taxon>Colwelliaceae</taxon>
        <taxon>Thalassotalea</taxon>
    </lineage>
</organism>
<dbReference type="SMART" id="SM00448">
    <property type="entry name" value="REC"/>
    <property type="match status" value="1"/>
</dbReference>
<dbReference type="GO" id="GO:0005886">
    <property type="term" value="C:plasma membrane"/>
    <property type="evidence" value="ECO:0007669"/>
    <property type="project" value="TreeGrafter"/>
</dbReference>
<dbReference type="SUPFAM" id="SSF55073">
    <property type="entry name" value="Nucleotide cyclase"/>
    <property type="match status" value="1"/>
</dbReference>
<dbReference type="InterPro" id="IPR000160">
    <property type="entry name" value="GGDEF_dom"/>
</dbReference>
<protein>
    <recommendedName>
        <fullName evidence="2">diguanylate cyclase</fullName>
        <ecNumber evidence="2">2.7.7.65</ecNumber>
    </recommendedName>
</protein>
<dbReference type="EC" id="2.7.7.65" evidence="2"/>
<gene>
    <name evidence="7" type="ORF">GCM10017161_32510</name>
</gene>
<dbReference type="AlphaFoldDB" id="A0A919BPL9"/>
<feature type="domain" description="GGDEF" evidence="6">
    <location>
        <begin position="185"/>
        <end position="322"/>
    </location>
</feature>
<dbReference type="GO" id="GO:0000160">
    <property type="term" value="P:phosphorelay signal transduction system"/>
    <property type="evidence" value="ECO:0007669"/>
    <property type="project" value="InterPro"/>
</dbReference>
<dbReference type="InterPro" id="IPR043128">
    <property type="entry name" value="Rev_trsase/Diguanyl_cyclase"/>
</dbReference>
<evidence type="ECO:0000259" key="5">
    <source>
        <dbReference type="PROSITE" id="PS50110"/>
    </source>
</evidence>
<name>A0A919BPL9_9GAMM</name>
<accession>A0A919BPL9</accession>
<dbReference type="InterPro" id="IPR001789">
    <property type="entry name" value="Sig_transdc_resp-reg_receiver"/>
</dbReference>
<dbReference type="Pfam" id="PF00990">
    <property type="entry name" value="GGDEF"/>
    <property type="match status" value="1"/>
</dbReference>
<evidence type="ECO:0000313" key="7">
    <source>
        <dbReference type="EMBL" id="GHG01338.1"/>
    </source>
</evidence>
<dbReference type="EMBL" id="BNCK01000008">
    <property type="protein sequence ID" value="GHG01338.1"/>
    <property type="molecule type" value="Genomic_DNA"/>
</dbReference>
<dbReference type="Gene3D" id="3.40.50.2300">
    <property type="match status" value="1"/>
</dbReference>
<keyword evidence="4" id="KW-0597">Phosphoprotein</keyword>
<evidence type="ECO:0000313" key="8">
    <source>
        <dbReference type="Proteomes" id="UP000623842"/>
    </source>
</evidence>
<dbReference type="InterPro" id="IPR029787">
    <property type="entry name" value="Nucleotide_cyclase"/>
</dbReference>
<reference evidence="7" key="2">
    <citation type="submission" date="2020-09" db="EMBL/GenBank/DDBJ databases">
        <authorList>
            <person name="Sun Q."/>
            <person name="Kim S."/>
        </authorList>
    </citation>
    <scope>NUCLEOTIDE SEQUENCE</scope>
    <source>
        <strain evidence="7">KCTC 42731</strain>
    </source>
</reference>
<dbReference type="GO" id="GO:1902201">
    <property type="term" value="P:negative regulation of bacterial-type flagellum-dependent cell motility"/>
    <property type="evidence" value="ECO:0007669"/>
    <property type="project" value="TreeGrafter"/>
</dbReference>
<dbReference type="Gene3D" id="3.30.70.270">
    <property type="match status" value="1"/>
</dbReference>
<dbReference type="PROSITE" id="PS50110">
    <property type="entry name" value="RESPONSE_REGULATORY"/>
    <property type="match status" value="1"/>
</dbReference>
<dbReference type="InterPro" id="IPR011006">
    <property type="entry name" value="CheY-like_superfamily"/>
</dbReference>